<sequence>MKSESMKQPGSPASYIRNWSREIQTDQLERAFWWTSRSLKRLFNKTFDQPYRQNFVLSPSQLCRDG</sequence>
<proteinExistence type="predicted"/>
<protein>
    <submittedName>
        <fullName evidence="1">Uncharacterized protein</fullName>
    </submittedName>
</protein>
<gene>
    <name evidence="1" type="ORF">QQF64_009405</name>
</gene>
<comment type="caution">
    <text evidence="1">The sequence shown here is derived from an EMBL/GenBank/DDBJ whole genome shotgun (WGS) entry which is preliminary data.</text>
</comment>
<keyword evidence="2" id="KW-1185">Reference proteome</keyword>
<dbReference type="Proteomes" id="UP001558613">
    <property type="component" value="Unassembled WGS sequence"/>
</dbReference>
<reference evidence="1 2" key="1">
    <citation type="submission" date="2023-09" db="EMBL/GenBank/DDBJ databases">
        <authorList>
            <person name="Wang M."/>
        </authorList>
    </citation>
    <scope>NUCLEOTIDE SEQUENCE [LARGE SCALE GENOMIC DNA]</scope>
    <source>
        <strain evidence="1">GT-2023</strain>
        <tissue evidence="1">Liver</tissue>
    </source>
</reference>
<accession>A0ABR3M565</accession>
<organism evidence="1 2">
    <name type="scientific">Cirrhinus molitorella</name>
    <name type="common">mud carp</name>
    <dbReference type="NCBI Taxonomy" id="172907"/>
    <lineage>
        <taxon>Eukaryota</taxon>
        <taxon>Metazoa</taxon>
        <taxon>Chordata</taxon>
        <taxon>Craniata</taxon>
        <taxon>Vertebrata</taxon>
        <taxon>Euteleostomi</taxon>
        <taxon>Actinopterygii</taxon>
        <taxon>Neopterygii</taxon>
        <taxon>Teleostei</taxon>
        <taxon>Ostariophysi</taxon>
        <taxon>Cypriniformes</taxon>
        <taxon>Cyprinidae</taxon>
        <taxon>Labeoninae</taxon>
        <taxon>Labeonini</taxon>
        <taxon>Cirrhinus</taxon>
    </lineage>
</organism>
<dbReference type="EMBL" id="JAYMGO010000016">
    <property type="protein sequence ID" value="KAL1258828.1"/>
    <property type="molecule type" value="Genomic_DNA"/>
</dbReference>
<evidence type="ECO:0000313" key="1">
    <source>
        <dbReference type="EMBL" id="KAL1258828.1"/>
    </source>
</evidence>
<name>A0ABR3M565_9TELE</name>
<evidence type="ECO:0000313" key="2">
    <source>
        <dbReference type="Proteomes" id="UP001558613"/>
    </source>
</evidence>